<evidence type="ECO:0000256" key="10">
    <source>
        <dbReference type="ARBA" id="ARBA00023201"/>
    </source>
</evidence>
<feature type="transmembrane region" description="Helical" evidence="14">
    <location>
        <begin position="381"/>
        <end position="407"/>
    </location>
</feature>
<keyword evidence="4 12" id="KW-0894">Sodium channel</keyword>
<feature type="compositionally biased region" description="Basic and acidic residues" evidence="13">
    <location>
        <begin position="433"/>
        <end position="446"/>
    </location>
</feature>
<evidence type="ECO:0000256" key="12">
    <source>
        <dbReference type="RuleBase" id="RU000679"/>
    </source>
</evidence>
<dbReference type="GO" id="GO:0015280">
    <property type="term" value="F:ligand-gated sodium channel activity"/>
    <property type="evidence" value="ECO:0007669"/>
    <property type="project" value="TreeGrafter"/>
</dbReference>
<keyword evidence="3 12" id="KW-0813">Transport</keyword>
<comment type="subcellular location">
    <subcellularLocation>
        <location evidence="1">Membrane</location>
        <topology evidence="1">Multi-pass membrane protein</topology>
    </subcellularLocation>
</comment>
<evidence type="ECO:0000256" key="5">
    <source>
        <dbReference type="ARBA" id="ARBA00022692"/>
    </source>
</evidence>
<organism evidence="15 16">
    <name type="scientific">Anopheles culicifacies</name>
    <dbReference type="NCBI Taxonomy" id="139723"/>
    <lineage>
        <taxon>Eukaryota</taxon>
        <taxon>Metazoa</taxon>
        <taxon>Ecdysozoa</taxon>
        <taxon>Arthropoda</taxon>
        <taxon>Hexapoda</taxon>
        <taxon>Insecta</taxon>
        <taxon>Pterygota</taxon>
        <taxon>Neoptera</taxon>
        <taxon>Endopterygota</taxon>
        <taxon>Diptera</taxon>
        <taxon>Nematocera</taxon>
        <taxon>Culicoidea</taxon>
        <taxon>Culicidae</taxon>
        <taxon>Anophelinae</taxon>
        <taxon>Anopheles</taxon>
        <taxon>culicifacies species complex</taxon>
    </lineage>
</organism>
<evidence type="ECO:0000313" key="15">
    <source>
        <dbReference type="EnsemblMetazoa" id="ACUA028237-PA"/>
    </source>
</evidence>
<feature type="region of interest" description="Disordered" evidence="13">
    <location>
        <begin position="424"/>
        <end position="446"/>
    </location>
</feature>
<keyword evidence="9 14" id="KW-0472">Membrane</keyword>
<name>A0A182MWU8_9DIPT</name>
<proteinExistence type="inferred from homology"/>
<evidence type="ECO:0000256" key="4">
    <source>
        <dbReference type="ARBA" id="ARBA00022461"/>
    </source>
</evidence>
<keyword evidence="10 12" id="KW-0739">Sodium transport</keyword>
<dbReference type="PANTHER" id="PTHR11690">
    <property type="entry name" value="AMILORIDE-SENSITIVE SODIUM CHANNEL-RELATED"/>
    <property type="match status" value="1"/>
</dbReference>
<dbReference type="GO" id="GO:0005886">
    <property type="term" value="C:plasma membrane"/>
    <property type="evidence" value="ECO:0007669"/>
    <property type="project" value="TreeGrafter"/>
</dbReference>
<dbReference type="Gene3D" id="1.10.287.770">
    <property type="entry name" value="YojJ-like"/>
    <property type="match status" value="1"/>
</dbReference>
<evidence type="ECO:0000256" key="3">
    <source>
        <dbReference type="ARBA" id="ARBA00022448"/>
    </source>
</evidence>
<evidence type="ECO:0000256" key="8">
    <source>
        <dbReference type="ARBA" id="ARBA00023065"/>
    </source>
</evidence>
<feature type="transmembrane region" description="Helical" evidence="14">
    <location>
        <begin position="41"/>
        <end position="64"/>
    </location>
</feature>
<dbReference type="InterPro" id="IPR001873">
    <property type="entry name" value="ENaC"/>
</dbReference>
<dbReference type="PANTHER" id="PTHR11690:SF157">
    <property type="entry name" value="PICKPOCKET 15"/>
    <property type="match status" value="1"/>
</dbReference>
<reference evidence="16" key="1">
    <citation type="submission" date="2013-09" db="EMBL/GenBank/DDBJ databases">
        <title>The Genome Sequence of Anopheles culicifacies species A.</title>
        <authorList>
            <consortium name="The Broad Institute Genomics Platform"/>
            <person name="Neafsey D.E."/>
            <person name="Besansky N."/>
            <person name="Howell P."/>
            <person name="Walton C."/>
            <person name="Young S.K."/>
            <person name="Zeng Q."/>
            <person name="Gargeya S."/>
            <person name="Fitzgerald M."/>
            <person name="Haas B."/>
            <person name="Abouelleil A."/>
            <person name="Allen A.W."/>
            <person name="Alvarado L."/>
            <person name="Arachchi H.M."/>
            <person name="Berlin A.M."/>
            <person name="Chapman S.B."/>
            <person name="Gainer-Dewar J."/>
            <person name="Goldberg J."/>
            <person name="Griggs A."/>
            <person name="Gujja S."/>
            <person name="Hansen M."/>
            <person name="Howarth C."/>
            <person name="Imamovic A."/>
            <person name="Ireland A."/>
            <person name="Larimer J."/>
            <person name="McCowan C."/>
            <person name="Murphy C."/>
            <person name="Pearson M."/>
            <person name="Poon T.W."/>
            <person name="Priest M."/>
            <person name="Roberts A."/>
            <person name="Saif S."/>
            <person name="Shea T."/>
            <person name="Sisk P."/>
            <person name="Sykes S."/>
            <person name="Wortman J."/>
            <person name="Nusbaum C."/>
            <person name="Birren B."/>
        </authorList>
    </citation>
    <scope>NUCLEOTIDE SEQUENCE [LARGE SCALE GENOMIC DNA]</scope>
    <source>
        <strain evidence="16">A-37</strain>
    </source>
</reference>
<protein>
    <recommendedName>
        <fullName evidence="17">Sodium channel protein Nach</fullName>
    </recommendedName>
</protein>
<dbReference type="Proteomes" id="UP000075883">
    <property type="component" value="Unassembled WGS sequence"/>
</dbReference>
<evidence type="ECO:0000256" key="1">
    <source>
        <dbReference type="ARBA" id="ARBA00004141"/>
    </source>
</evidence>
<dbReference type="EnsemblMetazoa" id="ACUA028237-RA">
    <property type="protein sequence ID" value="ACUA028237-PA"/>
    <property type="gene ID" value="ACUA028237"/>
</dbReference>
<comment type="similarity">
    <text evidence="2 12">Belongs to the amiloride-sensitive sodium channel (TC 1.A.6) family.</text>
</comment>
<reference evidence="15" key="2">
    <citation type="submission" date="2020-05" db="UniProtKB">
        <authorList>
            <consortium name="EnsemblMetazoa"/>
        </authorList>
    </citation>
    <scope>IDENTIFICATION</scope>
    <source>
        <strain evidence="15">A-37</strain>
    </source>
</reference>
<evidence type="ECO:0000256" key="11">
    <source>
        <dbReference type="ARBA" id="ARBA00023303"/>
    </source>
</evidence>
<keyword evidence="16" id="KW-1185">Reference proteome</keyword>
<dbReference type="AlphaFoldDB" id="A0A182MWU8"/>
<dbReference type="Gene3D" id="2.60.470.10">
    <property type="entry name" value="Acid-sensing ion channels like domains"/>
    <property type="match status" value="1"/>
</dbReference>
<keyword evidence="11 12" id="KW-0407">Ion channel</keyword>
<dbReference type="STRING" id="139723.A0A182MWU8"/>
<dbReference type="EMBL" id="AXCM01005392">
    <property type="status" value="NOT_ANNOTATED_CDS"/>
    <property type="molecule type" value="Genomic_DNA"/>
</dbReference>
<evidence type="ECO:0000256" key="6">
    <source>
        <dbReference type="ARBA" id="ARBA00022989"/>
    </source>
</evidence>
<keyword evidence="8 12" id="KW-0406">Ion transport</keyword>
<evidence type="ECO:0000256" key="14">
    <source>
        <dbReference type="SAM" id="Phobius"/>
    </source>
</evidence>
<keyword evidence="5 12" id="KW-0812">Transmembrane</keyword>
<evidence type="ECO:0000256" key="2">
    <source>
        <dbReference type="ARBA" id="ARBA00007193"/>
    </source>
</evidence>
<evidence type="ECO:0000256" key="7">
    <source>
        <dbReference type="ARBA" id="ARBA00023053"/>
    </source>
</evidence>
<evidence type="ECO:0000313" key="16">
    <source>
        <dbReference type="Proteomes" id="UP000075883"/>
    </source>
</evidence>
<keyword evidence="7" id="KW-0915">Sodium</keyword>
<dbReference type="VEuPathDB" id="VectorBase:ACUA028237"/>
<accession>A0A182MWU8</accession>
<keyword evidence="6 14" id="KW-1133">Transmembrane helix</keyword>
<evidence type="ECO:0000256" key="13">
    <source>
        <dbReference type="SAM" id="MobiDB-lite"/>
    </source>
</evidence>
<sequence>MLLLLPVVRAFYRIVVDYFNNASLAGIGYIFNRRYHWTERFFWFACSLVAWIFVVQLILAYMALFRKDTISIAVENVDTRTEPIVFPAVGVCELGYVRQVYPRLESFIEDLKPNDDVEYNYDVEDFLLRVIFHNLYNVGAMTSYCGMYEECEDCIKCPKDEYRSAAATIRANCTELFYECRWNQKPFDCCHYFKPIETTMGLCFLLNSVQTVDRNGEYWLPLEMDSEHPDGDLLLVYNRAVMNIVNDPLVRSVDIDVRRCLFPDELHLAAGNTTYRKYSYSVCVTECLKAIQLRVYNENSSVCDYKGMQCLDNSNLIAPPTKILQPWYPEGYPCPCTENEIRLVGRHAYDNDHDVRTVKLKLMIHPTQRYRRQIVREGIDVVVSIGGILGLFTGASILSIVEFFYFFTVRFISYTAYGSDCETVSNEDTESSADEREERNVYSEIS</sequence>
<dbReference type="Pfam" id="PF00858">
    <property type="entry name" value="ASC"/>
    <property type="match status" value="2"/>
</dbReference>
<evidence type="ECO:0000256" key="9">
    <source>
        <dbReference type="ARBA" id="ARBA00023136"/>
    </source>
</evidence>
<evidence type="ECO:0008006" key="17">
    <source>
        <dbReference type="Google" id="ProtNLM"/>
    </source>
</evidence>